<dbReference type="Gene3D" id="3.10.100.10">
    <property type="entry name" value="Mannose-Binding Protein A, subunit A"/>
    <property type="match status" value="1"/>
</dbReference>
<evidence type="ECO:0000259" key="2">
    <source>
        <dbReference type="PROSITE" id="PS50041"/>
    </source>
</evidence>
<comment type="caution">
    <text evidence="4">The sequence shown here is derived from an EMBL/GenBank/DDBJ whole genome shotgun (WGS) entry which is preliminary data.</text>
</comment>
<dbReference type="InterPro" id="IPR003609">
    <property type="entry name" value="Pan_app"/>
</dbReference>
<organism evidence="4 5">
    <name type="scientific">Mytilus galloprovincialis</name>
    <name type="common">Mediterranean mussel</name>
    <dbReference type="NCBI Taxonomy" id="29158"/>
    <lineage>
        <taxon>Eukaryota</taxon>
        <taxon>Metazoa</taxon>
        <taxon>Spiralia</taxon>
        <taxon>Lophotrochozoa</taxon>
        <taxon>Mollusca</taxon>
        <taxon>Bivalvia</taxon>
        <taxon>Autobranchia</taxon>
        <taxon>Pteriomorphia</taxon>
        <taxon>Mytilida</taxon>
        <taxon>Mytiloidea</taxon>
        <taxon>Mytilidae</taxon>
        <taxon>Mytilinae</taxon>
        <taxon>Mytilus</taxon>
    </lineage>
</organism>
<reference evidence="4" key="1">
    <citation type="submission" date="2018-11" db="EMBL/GenBank/DDBJ databases">
        <authorList>
            <person name="Alioto T."/>
            <person name="Alioto T."/>
        </authorList>
    </citation>
    <scope>NUCLEOTIDE SEQUENCE</scope>
</reference>
<proteinExistence type="predicted"/>
<feature type="signal peptide" evidence="1">
    <location>
        <begin position="1"/>
        <end position="17"/>
    </location>
</feature>
<dbReference type="InterPro" id="IPR016187">
    <property type="entry name" value="CTDL_fold"/>
</dbReference>
<feature type="domain" description="Apple" evidence="3">
    <location>
        <begin position="17"/>
        <end position="100"/>
    </location>
</feature>
<keyword evidence="1" id="KW-0732">Signal</keyword>
<dbReference type="PROSITE" id="PS50041">
    <property type="entry name" value="C_TYPE_LECTIN_2"/>
    <property type="match status" value="1"/>
</dbReference>
<evidence type="ECO:0000313" key="4">
    <source>
        <dbReference type="EMBL" id="VDI08488.1"/>
    </source>
</evidence>
<dbReference type="AlphaFoldDB" id="A0A8B6CS25"/>
<dbReference type="InterPro" id="IPR016186">
    <property type="entry name" value="C-type_lectin-like/link_sf"/>
</dbReference>
<dbReference type="EMBL" id="UYJE01002193">
    <property type="protein sequence ID" value="VDI08488.1"/>
    <property type="molecule type" value="Genomic_DNA"/>
</dbReference>
<feature type="chain" id="PRO_5033063151" description="C-type lectin domain-containing protein" evidence="1">
    <location>
        <begin position="18"/>
        <end position="242"/>
    </location>
</feature>
<protein>
    <recommendedName>
        <fullName evidence="6">C-type lectin domain-containing protein</fullName>
    </recommendedName>
</protein>
<dbReference type="SUPFAM" id="SSF57414">
    <property type="entry name" value="Hairpin loop containing domain-like"/>
    <property type="match status" value="1"/>
</dbReference>
<dbReference type="SUPFAM" id="SSF56436">
    <property type="entry name" value="C-type lectin-like"/>
    <property type="match status" value="1"/>
</dbReference>
<dbReference type="Proteomes" id="UP000596742">
    <property type="component" value="Unassembled WGS sequence"/>
</dbReference>
<dbReference type="OrthoDB" id="6163468at2759"/>
<evidence type="ECO:0000313" key="5">
    <source>
        <dbReference type="Proteomes" id="UP000596742"/>
    </source>
</evidence>
<gene>
    <name evidence="4" type="ORF">MGAL_10B068365</name>
</gene>
<dbReference type="PROSITE" id="PS50948">
    <property type="entry name" value="PAN"/>
    <property type="match status" value="1"/>
</dbReference>
<evidence type="ECO:0000259" key="3">
    <source>
        <dbReference type="PROSITE" id="PS50948"/>
    </source>
</evidence>
<dbReference type="CDD" id="cd00037">
    <property type="entry name" value="CLECT"/>
    <property type="match status" value="1"/>
</dbReference>
<name>A0A8B6CS25_MYTGA</name>
<evidence type="ECO:0000256" key="1">
    <source>
        <dbReference type="SAM" id="SignalP"/>
    </source>
</evidence>
<evidence type="ECO:0008006" key="6">
    <source>
        <dbReference type="Google" id="ProtNLM"/>
    </source>
</evidence>
<feature type="domain" description="C-type lectin" evidence="2">
    <location>
        <begin position="126"/>
        <end position="240"/>
    </location>
</feature>
<keyword evidence="5" id="KW-1185">Reference proteome</keyword>
<sequence length="242" mass="27966">MLIFLPALYIFLPSTKCVLLRTSVGINNIDFTDFKITENNLNLGVAHNVNGCSIRCLENLQCLSFSYNWKTNACEMWDEDFIHIYDTDGSTDVGWIYYYIIRDLECGITKETCLSHSGFSYTPCFCHRYVSTQMFYQNAFDNCASHNSSLARVNRGFFQLTLENILAHVIDGEVRIQGNRASITSTWRFDNGDLMKYFNWNTIDNQPSQTPTELSIVIRKSEGYRWHDAHIDYALSSVCHIY</sequence>
<dbReference type="InterPro" id="IPR001304">
    <property type="entry name" value="C-type_lectin-like"/>
</dbReference>
<dbReference type="Pfam" id="PF00024">
    <property type="entry name" value="PAN_1"/>
    <property type="match status" value="1"/>
</dbReference>
<accession>A0A8B6CS25</accession>